<feature type="chain" id="PRO_5008146477" evidence="2">
    <location>
        <begin position="24"/>
        <end position="81"/>
    </location>
</feature>
<proteinExistence type="predicted"/>
<evidence type="ECO:0000256" key="2">
    <source>
        <dbReference type="SAM" id="SignalP"/>
    </source>
</evidence>
<keyword evidence="1" id="KW-0472">Membrane</keyword>
<reference evidence="3" key="1">
    <citation type="submission" date="2013-12" db="EMBL/GenBank/DDBJ databases">
        <authorList>
            <person name="Aslett M."/>
        </authorList>
    </citation>
    <scope>NUCLEOTIDE SEQUENCE [LARGE SCALE GENOMIC DNA]</scope>
    <source>
        <strain evidence="3">Lindley</strain>
    </source>
</reference>
<dbReference type="WBParaSite" id="GPLIN_000271500">
    <property type="protein sequence ID" value="GPLIN_000271500"/>
    <property type="gene ID" value="GPLIN_000271500"/>
</dbReference>
<evidence type="ECO:0000256" key="1">
    <source>
        <dbReference type="SAM" id="Phobius"/>
    </source>
</evidence>
<organism evidence="3 4">
    <name type="scientific">Globodera pallida</name>
    <name type="common">Potato cyst nematode worm</name>
    <name type="synonym">Heterodera pallida</name>
    <dbReference type="NCBI Taxonomy" id="36090"/>
    <lineage>
        <taxon>Eukaryota</taxon>
        <taxon>Metazoa</taxon>
        <taxon>Ecdysozoa</taxon>
        <taxon>Nematoda</taxon>
        <taxon>Chromadorea</taxon>
        <taxon>Rhabditida</taxon>
        <taxon>Tylenchina</taxon>
        <taxon>Tylenchomorpha</taxon>
        <taxon>Tylenchoidea</taxon>
        <taxon>Heteroderidae</taxon>
        <taxon>Heteroderinae</taxon>
        <taxon>Globodera</taxon>
    </lineage>
</organism>
<keyword evidence="2" id="KW-0732">Signal</keyword>
<accession>A0A183BQ29</accession>
<evidence type="ECO:0000313" key="4">
    <source>
        <dbReference type="WBParaSite" id="GPLIN_000271500"/>
    </source>
</evidence>
<feature type="signal peptide" evidence="2">
    <location>
        <begin position="1"/>
        <end position="23"/>
    </location>
</feature>
<protein>
    <submittedName>
        <fullName evidence="4">Uncharacterized protein</fullName>
    </submittedName>
</protein>
<keyword evidence="1" id="KW-1133">Transmembrane helix</keyword>
<sequence>MNRFSVLCFMLLIELVVVPIVSGSPVVLREKRRMTGKDVLKGAAVGAAAGVVATAAAAGIKKAMKHRADKKAAKAAARGHY</sequence>
<keyword evidence="3" id="KW-1185">Reference proteome</keyword>
<feature type="transmembrane region" description="Helical" evidence="1">
    <location>
        <begin position="39"/>
        <end position="60"/>
    </location>
</feature>
<name>A0A183BQ29_GLOPA</name>
<evidence type="ECO:0000313" key="3">
    <source>
        <dbReference type="Proteomes" id="UP000050741"/>
    </source>
</evidence>
<dbReference type="AlphaFoldDB" id="A0A183BQ29"/>
<keyword evidence="1" id="KW-0812">Transmembrane</keyword>
<reference evidence="3" key="2">
    <citation type="submission" date="2014-05" db="EMBL/GenBank/DDBJ databases">
        <title>The genome and life-stage specific transcriptomes of Globodera pallida elucidate key aspects of plant parasitism by a cyst nematode.</title>
        <authorList>
            <person name="Cotton J.A."/>
            <person name="Lilley C.J."/>
            <person name="Jones L.M."/>
            <person name="Kikuchi T."/>
            <person name="Reid A.J."/>
            <person name="Thorpe P."/>
            <person name="Tsai I.J."/>
            <person name="Beasley H."/>
            <person name="Blok V."/>
            <person name="Cock P.J.A."/>
            <person name="Van den Akker S.E."/>
            <person name="Holroyd N."/>
            <person name="Hunt M."/>
            <person name="Mantelin S."/>
            <person name="Naghra H."/>
            <person name="Pain A."/>
            <person name="Palomares-Rius J.E."/>
            <person name="Zarowiecki M."/>
            <person name="Berriman M."/>
            <person name="Jones J.T."/>
            <person name="Urwin P.E."/>
        </authorList>
    </citation>
    <scope>NUCLEOTIDE SEQUENCE [LARGE SCALE GENOMIC DNA]</scope>
    <source>
        <strain evidence="3">Lindley</strain>
    </source>
</reference>
<dbReference type="Proteomes" id="UP000050741">
    <property type="component" value="Unassembled WGS sequence"/>
</dbReference>
<reference evidence="4" key="3">
    <citation type="submission" date="2016-06" db="UniProtKB">
        <authorList>
            <consortium name="WormBaseParasite"/>
        </authorList>
    </citation>
    <scope>IDENTIFICATION</scope>
</reference>